<keyword evidence="2" id="KW-1185">Reference proteome</keyword>
<reference evidence="1 2" key="1">
    <citation type="journal article" date="2019" name="J Genomics">
        <title>The Draft Genome of a Hydrogen-producing Cyanobacterium, Arthrospira platensis NIES-46.</title>
        <authorList>
            <person name="Suzuki S."/>
            <person name="Yamaguchi H."/>
            <person name="Kawachi M."/>
        </authorList>
    </citation>
    <scope>NUCLEOTIDE SEQUENCE [LARGE SCALE GENOMIC DNA]</scope>
    <source>
        <strain evidence="1 2">NIES-46</strain>
    </source>
</reference>
<accession>A0A5M3TF23</accession>
<protein>
    <submittedName>
        <fullName evidence="1">Uncharacterized protein</fullName>
    </submittedName>
</protein>
<dbReference type="Proteomes" id="UP000326169">
    <property type="component" value="Unassembled WGS sequence"/>
</dbReference>
<proteinExistence type="predicted"/>
<gene>
    <name evidence="1" type="ORF">NIES46_46380</name>
</gene>
<organism evidence="1 2">
    <name type="scientific">Limnospira platensis NIES-46</name>
    <dbReference type="NCBI Taxonomy" id="1236695"/>
    <lineage>
        <taxon>Bacteria</taxon>
        <taxon>Bacillati</taxon>
        <taxon>Cyanobacteriota</taxon>
        <taxon>Cyanophyceae</taxon>
        <taxon>Oscillatoriophycideae</taxon>
        <taxon>Oscillatoriales</taxon>
        <taxon>Sirenicapillariaceae</taxon>
        <taxon>Limnospira</taxon>
    </lineage>
</organism>
<evidence type="ECO:0000313" key="2">
    <source>
        <dbReference type="Proteomes" id="UP000326169"/>
    </source>
</evidence>
<sequence length="44" mass="4708">MITQGRVLGVAHFNDSGSNHFADAWIALKAGCNYIVTTSQEAVN</sequence>
<dbReference type="EMBL" id="BIMW01000198">
    <property type="protein sequence ID" value="GCE96566.1"/>
    <property type="molecule type" value="Genomic_DNA"/>
</dbReference>
<name>A0A5M3TF23_LIMPL</name>
<evidence type="ECO:0000313" key="1">
    <source>
        <dbReference type="EMBL" id="GCE96566.1"/>
    </source>
</evidence>
<comment type="caution">
    <text evidence="1">The sequence shown here is derived from an EMBL/GenBank/DDBJ whole genome shotgun (WGS) entry which is preliminary data.</text>
</comment>